<dbReference type="PATRIC" id="fig|76859.3.peg.1364"/>
<sequence>MKKIFIGLLFLLSTVSVFAAKFEKPVILTSVGQSADVQMVKALLKKAGIEAKFDKSLTAEGIKDEKTIILAIGGSSKGLGAAGIKAEDELARAEKLIKAAKAKKLKIIGMHIGGEARRGELSDKFVKVAAPYCDYLIVVDEGNKDGIFTKMSSEKKIPIDTIPKITNAVDPLKKAFE</sequence>
<accession>A0A0M4SQH7</accession>
<dbReference type="Proteomes" id="UP000063147">
    <property type="component" value="Chromosome"/>
</dbReference>
<evidence type="ECO:0000259" key="2">
    <source>
        <dbReference type="Pfam" id="PF19823"/>
    </source>
</evidence>
<keyword evidence="1" id="KW-0732">Signal</keyword>
<organism evidence="3">
    <name type="scientific">Fusobacterium animalis</name>
    <dbReference type="NCBI Taxonomy" id="76859"/>
    <lineage>
        <taxon>Bacteria</taxon>
        <taxon>Fusobacteriati</taxon>
        <taxon>Fusobacteriota</taxon>
        <taxon>Fusobacteriia</taxon>
        <taxon>Fusobacteriales</taxon>
        <taxon>Fusobacteriaceae</taxon>
        <taxon>Fusobacterium</taxon>
    </lineage>
</organism>
<dbReference type="InterPro" id="IPR046272">
    <property type="entry name" value="DUF6305"/>
</dbReference>
<evidence type="ECO:0000313" key="6">
    <source>
        <dbReference type="Proteomes" id="UP000226179"/>
    </source>
</evidence>
<evidence type="ECO:0000313" key="4">
    <source>
        <dbReference type="EMBL" id="PGH25134.1"/>
    </source>
</evidence>
<protein>
    <recommendedName>
        <fullName evidence="2">DUF6305 domain-containing protein</fullName>
    </recommendedName>
</protein>
<evidence type="ECO:0000256" key="1">
    <source>
        <dbReference type="SAM" id="SignalP"/>
    </source>
</evidence>
<reference evidence="4 6" key="2">
    <citation type="submission" date="2017-06" db="EMBL/GenBank/DDBJ databases">
        <title>Draft genome sequence of Fusobacterium nucleatum subsp. animalis KCOM 1280 (=ChDC F318).</title>
        <authorList>
            <person name="Kook J.-K."/>
            <person name="Park S.-N."/>
            <person name="Lim Y.K."/>
            <person name="Roh H."/>
        </authorList>
    </citation>
    <scope>NUCLEOTIDE SEQUENCE [LARGE SCALE GENOMIC DNA]</scope>
    <source>
        <strain evidence="4">KCOM 1280</strain>
        <strain evidence="6">KCOM 1280 ( ChDC F318)</strain>
    </source>
</reference>
<feature type="signal peptide" evidence="1">
    <location>
        <begin position="1"/>
        <end position="19"/>
    </location>
</feature>
<dbReference type="EMBL" id="CP012713">
    <property type="protein sequence ID" value="ALF17895.1"/>
    <property type="molecule type" value="Genomic_DNA"/>
</dbReference>
<feature type="domain" description="DUF6305" evidence="2">
    <location>
        <begin position="23"/>
        <end position="176"/>
    </location>
</feature>
<dbReference type="RefSeq" id="WP_060676244.1">
    <property type="nucleotide sequence ID" value="NZ_CP012713.1"/>
</dbReference>
<dbReference type="AlphaFoldDB" id="A0A0M4SQH7"/>
<dbReference type="OrthoDB" id="1922448at2"/>
<proteinExistence type="predicted"/>
<evidence type="ECO:0000313" key="5">
    <source>
        <dbReference type="Proteomes" id="UP000063147"/>
    </source>
</evidence>
<feature type="chain" id="PRO_5014234001" description="DUF6305 domain-containing protein" evidence="1">
    <location>
        <begin position="20"/>
        <end position="177"/>
    </location>
</feature>
<dbReference type="Pfam" id="PF19823">
    <property type="entry name" value="DUF6305"/>
    <property type="match status" value="1"/>
</dbReference>
<dbReference type="Proteomes" id="UP000226179">
    <property type="component" value="Unassembled WGS sequence"/>
</dbReference>
<evidence type="ECO:0000313" key="3">
    <source>
        <dbReference type="EMBL" id="ALF17895.1"/>
    </source>
</evidence>
<name>A0A0M4SQH7_9FUSO</name>
<dbReference type="EMBL" id="NJGJ01000001">
    <property type="protein sequence ID" value="PGH25134.1"/>
    <property type="molecule type" value="Genomic_DNA"/>
</dbReference>
<reference evidence="3 5" key="1">
    <citation type="submission" date="2015-09" db="EMBL/GenBank/DDBJ databases">
        <authorList>
            <person name="Jackson K.R."/>
            <person name="Lunt B.L."/>
            <person name="Fisher J.N.B."/>
            <person name="Gardner A.V."/>
            <person name="Bailey M.E."/>
            <person name="Deus L.M."/>
            <person name="Earl A.S."/>
            <person name="Gibby P.D."/>
            <person name="Hartmann K.A."/>
            <person name="Liu J.E."/>
            <person name="Manci A.M."/>
            <person name="Nielsen D.A."/>
            <person name="Solomon M.B."/>
            <person name="Breakwell D.P."/>
            <person name="Burnett S.H."/>
            <person name="Grose J.H."/>
        </authorList>
    </citation>
    <scope>NUCLEOTIDE SEQUENCE [LARGE SCALE GENOMIC DNA]</scope>
    <source>
        <strain evidence="3 5">KCOM 1279</strain>
    </source>
</reference>
<gene>
    <name evidence="4" type="ORF">RN90_06810</name>
    <name evidence="3" type="ORF">RN98_06800</name>
</gene>